<dbReference type="SUPFAM" id="SSF56601">
    <property type="entry name" value="beta-lactamase/transpeptidase-like"/>
    <property type="match status" value="1"/>
</dbReference>
<name>A0A7X6KX59_9CELL</name>
<dbReference type="InterPro" id="IPR050515">
    <property type="entry name" value="Beta-lactam/transpept"/>
</dbReference>
<evidence type="ECO:0000256" key="1">
    <source>
        <dbReference type="ARBA" id="ARBA00004370"/>
    </source>
</evidence>
<sequence>MTQRPHAPIRDRVGPRLANLARRRTVLVVLVAGLLTVFAGRLIYVQGIAGDAIAAEALQNRLSTSVLIASRGQITDTNGEVLATSVDRYDIYVNQKQLATWSTVQDGVTYSGAAGAAALLAPILDLPEAELGATLQGDAGFKYVAKGVLPEVWQVVRDLRINGINADQVAERVYPNGNTAGNVLGWVNRDGVGAQSIEQLMNEELSGTNGYTRYERGRGGQLIPGGYEETTEAQDGKDLQLTISTDLQYRAQQAIEQQVAATGADSGSIVVINVKTGEILVLAESATVDPNDPGADQSLLGGSKSVSNVFEPGSTAKVITMAAAIESGIVDPYSQYTVPYQYTTSNGQTFKDSHEHAGMQLTTTGILAQSSNTGTVMIGENIPQQTRYDYLHKFGFGQKTGIELPNESAGSLKAADDWDGRTKYAVLFGQGLSVTALQATEVFATIANDGVRIQPHLVKGWTDQDGTYTAAEPAEQTQVVSPETAQTVLTMMESAVDEGTGSTAAIPGYRVAGKTGTAQNWDENGNQGITSSFIGVAPADDPAIAVSVVLHNPRTSEWGGTVAGPVFSQIAGYALTELGVAPSGTPAQLFPTEW</sequence>
<comment type="caution">
    <text evidence="7">The sequence shown here is derived from an EMBL/GenBank/DDBJ whole genome shotgun (WGS) entry which is preliminary data.</text>
</comment>
<feature type="domain" description="Penicillin-binding protein transpeptidase" evidence="5">
    <location>
        <begin position="267"/>
        <end position="570"/>
    </location>
</feature>
<dbReference type="GO" id="GO:0071555">
    <property type="term" value="P:cell wall organization"/>
    <property type="evidence" value="ECO:0007669"/>
    <property type="project" value="TreeGrafter"/>
</dbReference>
<keyword evidence="8" id="KW-1185">Reference proteome</keyword>
<dbReference type="InterPro" id="IPR001460">
    <property type="entry name" value="PCN-bd_Tpept"/>
</dbReference>
<dbReference type="Pfam" id="PF03717">
    <property type="entry name" value="PBP_dimer"/>
    <property type="match status" value="1"/>
</dbReference>
<dbReference type="Gene3D" id="3.30.450.330">
    <property type="match status" value="1"/>
</dbReference>
<dbReference type="InterPro" id="IPR012338">
    <property type="entry name" value="Beta-lactam/transpept-like"/>
</dbReference>
<dbReference type="SUPFAM" id="SSF56519">
    <property type="entry name" value="Penicillin binding protein dimerisation domain"/>
    <property type="match status" value="1"/>
</dbReference>
<feature type="transmembrane region" description="Helical" evidence="4">
    <location>
        <begin position="26"/>
        <end position="44"/>
    </location>
</feature>
<dbReference type="GO" id="GO:0005886">
    <property type="term" value="C:plasma membrane"/>
    <property type="evidence" value="ECO:0007669"/>
    <property type="project" value="TreeGrafter"/>
</dbReference>
<dbReference type="InterPro" id="IPR036138">
    <property type="entry name" value="PBP_dimer_sf"/>
</dbReference>
<keyword evidence="3 4" id="KW-0472">Membrane</keyword>
<evidence type="ECO:0000256" key="3">
    <source>
        <dbReference type="ARBA" id="ARBA00023136"/>
    </source>
</evidence>
<keyword evidence="4" id="KW-1133">Transmembrane helix</keyword>
<dbReference type="PANTHER" id="PTHR30627">
    <property type="entry name" value="PEPTIDOGLYCAN D,D-TRANSPEPTIDASE"/>
    <property type="match status" value="1"/>
</dbReference>
<dbReference type="Gene3D" id="3.90.1310.10">
    <property type="entry name" value="Penicillin-binding protein 2a (Domain 2)"/>
    <property type="match status" value="1"/>
</dbReference>
<protein>
    <submittedName>
        <fullName evidence="7">Penicillin-binding protein 2</fullName>
    </submittedName>
</protein>
<dbReference type="PANTHER" id="PTHR30627:SF1">
    <property type="entry name" value="PEPTIDOGLYCAN D,D-TRANSPEPTIDASE FTSI"/>
    <property type="match status" value="1"/>
</dbReference>
<dbReference type="EMBL" id="JAAXOX010000009">
    <property type="protein sequence ID" value="NKY23841.1"/>
    <property type="molecule type" value="Genomic_DNA"/>
</dbReference>
<evidence type="ECO:0000256" key="4">
    <source>
        <dbReference type="SAM" id="Phobius"/>
    </source>
</evidence>
<evidence type="ECO:0000259" key="6">
    <source>
        <dbReference type="Pfam" id="PF03717"/>
    </source>
</evidence>
<proteinExistence type="inferred from homology"/>
<evidence type="ECO:0000256" key="2">
    <source>
        <dbReference type="ARBA" id="ARBA00007171"/>
    </source>
</evidence>
<dbReference type="Gene3D" id="3.40.710.10">
    <property type="entry name" value="DD-peptidase/beta-lactamase superfamily"/>
    <property type="match status" value="1"/>
</dbReference>
<keyword evidence="4" id="KW-0812">Transmembrane</keyword>
<dbReference type="Pfam" id="PF00905">
    <property type="entry name" value="Transpeptidase"/>
    <property type="match status" value="1"/>
</dbReference>
<evidence type="ECO:0000259" key="5">
    <source>
        <dbReference type="Pfam" id="PF00905"/>
    </source>
</evidence>
<reference evidence="7 8" key="1">
    <citation type="submission" date="2020-04" db="EMBL/GenBank/DDBJ databases">
        <title>MicrobeNet Type strains.</title>
        <authorList>
            <person name="Nicholson A.C."/>
        </authorList>
    </citation>
    <scope>NUCLEOTIDE SEQUENCE [LARGE SCALE GENOMIC DNA]</scope>
    <source>
        <strain evidence="7 8">ATCC BAA-788</strain>
    </source>
</reference>
<dbReference type="Proteomes" id="UP000581206">
    <property type="component" value="Unassembled WGS sequence"/>
</dbReference>
<accession>A0A7X6KX59</accession>
<comment type="subcellular location">
    <subcellularLocation>
        <location evidence="1">Membrane</location>
    </subcellularLocation>
</comment>
<comment type="similarity">
    <text evidence="2">Belongs to the transpeptidase family.</text>
</comment>
<gene>
    <name evidence="7" type="ORF">HGA03_14315</name>
</gene>
<organism evidence="7 8">
    <name type="scientific">Cellulomonas denverensis</name>
    <dbReference type="NCBI Taxonomy" id="264297"/>
    <lineage>
        <taxon>Bacteria</taxon>
        <taxon>Bacillati</taxon>
        <taxon>Actinomycetota</taxon>
        <taxon>Actinomycetes</taxon>
        <taxon>Micrococcales</taxon>
        <taxon>Cellulomonadaceae</taxon>
        <taxon>Cellulomonas</taxon>
    </lineage>
</organism>
<dbReference type="GO" id="GO:0008658">
    <property type="term" value="F:penicillin binding"/>
    <property type="evidence" value="ECO:0007669"/>
    <property type="project" value="InterPro"/>
</dbReference>
<dbReference type="AlphaFoldDB" id="A0A7X6KX59"/>
<evidence type="ECO:0000313" key="8">
    <source>
        <dbReference type="Proteomes" id="UP000581206"/>
    </source>
</evidence>
<evidence type="ECO:0000313" key="7">
    <source>
        <dbReference type="EMBL" id="NKY23841.1"/>
    </source>
</evidence>
<feature type="domain" description="Penicillin-binding protein dimerisation" evidence="6">
    <location>
        <begin position="69"/>
        <end position="223"/>
    </location>
</feature>
<dbReference type="InterPro" id="IPR005311">
    <property type="entry name" value="PBP_dimer"/>
</dbReference>